<dbReference type="Proteomes" id="UP000000448">
    <property type="component" value="Chromosome"/>
</dbReference>
<sequence>MDNGKLINYSLKHIALRKHLQRNGRNFFEISGTVAKPFEKSNMFSESAIMFSFVL</sequence>
<name>B9L5Q9_NAUPA</name>
<proteinExistence type="predicted"/>
<dbReference type="KEGG" id="nam:NAMH_1304"/>
<reference evidence="1 2" key="1">
    <citation type="journal article" date="2009" name="PLoS Genet.">
        <title>Adaptations to submarine hydrothermal environments exemplified by the genome of Nautilia profundicola.</title>
        <authorList>
            <person name="Campbell B.J."/>
            <person name="Smith J.L."/>
            <person name="Hanson T.E."/>
            <person name="Klotz M.G."/>
            <person name="Stein L.Y."/>
            <person name="Lee C.K."/>
            <person name="Wu D."/>
            <person name="Robinson J.M."/>
            <person name="Khouri H.M."/>
            <person name="Eisen J.A."/>
            <person name="Cary S.C."/>
        </authorList>
    </citation>
    <scope>NUCLEOTIDE SEQUENCE [LARGE SCALE GENOMIC DNA]</scope>
    <source>
        <strain evidence="2">ATCC BAA-1463 / DSM 18972 / AmH</strain>
    </source>
</reference>
<protein>
    <submittedName>
        <fullName evidence="1">Uncharacterized protein</fullName>
    </submittedName>
</protein>
<dbReference type="STRING" id="598659.NAMH_1304"/>
<dbReference type="HOGENOM" id="CLU_3027545_0_0_7"/>
<organism evidence="1 2">
    <name type="scientific">Nautilia profundicola (strain ATCC BAA-1463 / DSM 18972 / AmH)</name>
    <dbReference type="NCBI Taxonomy" id="598659"/>
    <lineage>
        <taxon>Bacteria</taxon>
        <taxon>Pseudomonadati</taxon>
        <taxon>Campylobacterota</taxon>
        <taxon>Epsilonproteobacteria</taxon>
        <taxon>Nautiliales</taxon>
        <taxon>Nautiliaceae</taxon>
        <taxon>Nautilia</taxon>
    </lineage>
</organism>
<evidence type="ECO:0000313" key="1">
    <source>
        <dbReference type="EMBL" id="ACM92498.1"/>
    </source>
</evidence>
<accession>B9L5Q9</accession>
<gene>
    <name evidence="1" type="ordered locus">NAMH_1304</name>
</gene>
<dbReference type="AlphaFoldDB" id="B9L5Q9"/>
<dbReference type="EMBL" id="CP001279">
    <property type="protein sequence ID" value="ACM92498.1"/>
    <property type="molecule type" value="Genomic_DNA"/>
</dbReference>
<keyword evidence="2" id="KW-1185">Reference proteome</keyword>
<evidence type="ECO:0000313" key="2">
    <source>
        <dbReference type="Proteomes" id="UP000000448"/>
    </source>
</evidence>